<organism evidence="1 2">
    <name type="scientific">Stylonychia lemnae</name>
    <name type="common">Ciliate</name>
    <dbReference type="NCBI Taxonomy" id="5949"/>
    <lineage>
        <taxon>Eukaryota</taxon>
        <taxon>Sar</taxon>
        <taxon>Alveolata</taxon>
        <taxon>Ciliophora</taxon>
        <taxon>Intramacronucleata</taxon>
        <taxon>Spirotrichea</taxon>
        <taxon>Stichotrichia</taxon>
        <taxon>Sporadotrichida</taxon>
        <taxon>Oxytrichidae</taxon>
        <taxon>Stylonychinae</taxon>
        <taxon>Stylonychia</taxon>
    </lineage>
</organism>
<protein>
    <submittedName>
        <fullName evidence="1">Uncharacterized protein</fullName>
    </submittedName>
</protein>
<dbReference type="AlphaFoldDB" id="A0A078B9B1"/>
<sequence>MDYVNKFSLLSSIQCSQPVFSITLNRTKYQHFLFNKDYLTQDEVYLLLNSEQDLAKIIESDISNLLDKDQQQLQTKQDLKDNWMLNSVFNDTNQFLQIAIHYLDQPIIQRQQQLYYFIQYLIDNQDNLMKYFQKPLSIKTTLRIIQGHLNTLKWEQYILDSLGLEDIRDKKQIKQQQSRDQQDIMALFDQKQFGYPILMRFKISNELKEFDKIIWSLYRMAEVNSKKLTLHKQLEGILLNILMIIKRKSQETNDEMLLLDLIQKIVEQESKSNIKLSNKALRFDIN</sequence>
<reference evidence="1 2" key="1">
    <citation type="submission" date="2014-06" db="EMBL/GenBank/DDBJ databases">
        <authorList>
            <person name="Swart Estienne"/>
        </authorList>
    </citation>
    <scope>NUCLEOTIDE SEQUENCE [LARGE SCALE GENOMIC DNA]</scope>
    <source>
        <strain evidence="1 2">130c</strain>
    </source>
</reference>
<keyword evidence="2" id="KW-1185">Reference proteome</keyword>
<dbReference type="EMBL" id="CCKQ01019094">
    <property type="protein sequence ID" value="CDW91105.1"/>
    <property type="molecule type" value="Genomic_DNA"/>
</dbReference>
<proteinExistence type="predicted"/>
<dbReference type="Proteomes" id="UP000039865">
    <property type="component" value="Unassembled WGS sequence"/>
</dbReference>
<evidence type="ECO:0000313" key="1">
    <source>
        <dbReference type="EMBL" id="CDW91105.1"/>
    </source>
</evidence>
<evidence type="ECO:0000313" key="2">
    <source>
        <dbReference type="Proteomes" id="UP000039865"/>
    </source>
</evidence>
<dbReference type="InParanoid" id="A0A078B9B1"/>
<accession>A0A078B9B1</accession>
<gene>
    <name evidence="1" type="primary">Contig9330.g9970</name>
    <name evidence="1" type="ORF">STYLEM_20255</name>
</gene>
<name>A0A078B9B1_STYLE</name>